<keyword evidence="3" id="KW-0998">Cell outer membrane</keyword>
<dbReference type="Gene3D" id="3.30.1330.60">
    <property type="entry name" value="OmpA-like domain"/>
    <property type="match status" value="1"/>
</dbReference>
<evidence type="ECO:0000256" key="1">
    <source>
        <dbReference type="ARBA" id="ARBA00004442"/>
    </source>
</evidence>
<reference evidence="7 8" key="1">
    <citation type="submission" date="2021-02" db="EMBL/GenBank/DDBJ databases">
        <title>Complete genome of Desulfoluna sp. strain ASN36.</title>
        <authorList>
            <person name="Takahashi A."/>
            <person name="Kojima H."/>
            <person name="Fukui M."/>
        </authorList>
    </citation>
    <scope>NUCLEOTIDE SEQUENCE [LARGE SCALE GENOMIC DNA]</scope>
    <source>
        <strain evidence="7 8">ASN36</strain>
    </source>
</reference>
<dbReference type="RefSeq" id="WP_236892634.1">
    <property type="nucleotide sequence ID" value="NZ_AP024488.1"/>
</dbReference>
<organism evidence="7 8">
    <name type="scientific">Desulfoluna limicola</name>
    <dbReference type="NCBI Taxonomy" id="2810562"/>
    <lineage>
        <taxon>Bacteria</taxon>
        <taxon>Pseudomonadati</taxon>
        <taxon>Thermodesulfobacteriota</taxon>
        <taxon>Desulfobacteria</taxon>
        <taxon>Desulfobacterales</taxon>
        <taxon>Desulfolunaceae</taxon>
        <taxon>Desulfoluna</taxon>
    </lineage>
</organism>
<feature type="domain" description="OmpA-like" evidence="6">
    <location>
        <begin position="350"/>
        <end position="468"/>
    </location>
</feature>
<dbReference type="EMBL" id="AP024488">
    <property type="protein sequence ID" value="BCS96309.1"/>
    <property type="molecule type" value="Genomic_DNA"/>
</dbReference>
<accession>A0ABN6F5K3</accession>
<dbReference type="InterPro" id="IPR050330">
    <property type="entry name" value="Bact_OuterMem_StrucFunc"/>
</dbReference>
<dbReference type="InterPro" id="IPR006664">
    <property type="entry name" value="OMP_bac"/>
</dbReference>
<dbReference type="CDD" id="cd07185">
    <property type="entry name" value="OmpA_C-like"/>
    <property type="match status" value="1"/>
</dbReference>
<gene>
    <name evidence="7" type="ORF">DSLASN_19410</name>
</gene>
<dbReference type="PRINTS" id="PR01021">
    <property type="entry name" value="OMPADOMAIN"/>
</dbReference>
<dbReference type="InterPro" id="IPR006665">
    <property type="entry name" value="OmpA-like"/>
</dbReference>
<protein>
    <recommendedName>
        <fullName evidence="6">OmpA-like domain-containing protein</fullName>
    </recommendedName>
</protein>
<dbReference type="InterPro" id="IPR036737">
    <property type="entry name" value="OmpA-like_sf"/>
</dbReference>
<keyword evidence="8" id="KW-1185">Reference proteome</keyword>
<proteinExistence type="predicted"/>
<dbReference type="SUPFAM" id="SSF103088">
    <property type="entry name" value="OmpA-like"/>
    <property type="match status" value="1"/>
</dbReference>
<dbReference type="PROSITE" id="PS51123">
    <property type="entry name" value="OMPA_2"/>
    <property type="match status" value="1"/>
</dbReference>
<evidence type="ECO:0000256" key="4">
    <source>
        <dbReference type="PROSITE-ProRule" id="PRU00473"/>
    </source>
</evidence>
<sequence length="477" mass="52902">MMERYGSMARYVMVMVLVVCMNGLAVGQEVRQSLFTEAEEAAFAARKAQADILAPKSFGTAMGYYADADAGFEKGNNIEKIKGKLDDAVKYFNKSVEVATLSNITFPDTIKARIDALKADCLEFSPALWAKGEEIFKKAGVQLEKKGVAAAQKSGEEALALYREAELDAIGNRLLNGVRAHIKAAEEAKALEFAPKTLQSAKYLLQNAEEVLVQDRYDTEPVEDLARMAGYEARHALYLSNQFNKIKSKATTLEDYVLDFEGIMERIAIPADVVAEFDNGVHKTAVEIIEYIEHARNLAAENARLEEMLGNVRTDKLALKEQVETQAIIREKFEQVDTLFTREQAQVFREGNNIYLRMVGLSFDVGQSVLKPQNYGLLTKALGAIKIFPGSRVIVEGHTDSQGSDKLNLKLSRERAEVVREYIVANMDMAPERSSSEGYGKARPIANNETAEGRAMNRRIDIVIIPNLEQMVAPDGP</sequence>
<keyword evidence="5" id="KW-0175">Coiled coil</keyword>
<dbReference type="Pfam" id="PF00691">
    <property type="entry name" value="OmpA"/>
    <property type="match status" value="1"/>
</dbReference>
<name>A0ABN6F5K3_9BACT</name>
<feature type="coiled-coil region" evidence="5">
    <location>
        <begin position="288"/>
        <end position="322"/>
    </location>
</feature>
<evidence type="ECO:0000256" key="3">
    <source>
        <dbReference type="ARBA" id="ARBA00023237"/>
    </source>
</evidence>
<dbReference type="PANTHER" id="PTHR30329:SF21">
    <property type="entry name" value="LIPOPROTEIN YIAD-RELATED"/>
    <property type="match status" value="1"/>
</dbReference>
<evidence type="ECO:0000259" key="6">
    <source>
        <dbReference type="PROSITE" id="PS51123"/>
    </source>
</evidence>
<evidence type="ECO:0000313" key="7">
    <source>
        <dbReference type="EMBL" id="BCS96309.1"/>
    </source>
</evidence>
<keyword evidence="2 4" id="KW-0472">Membrane</keyword>
<evidence type="ECO:0000256" key="2">
    <source>
        <dbReference type="ARBA" id="ARBA00023136"/>
    </source>
</evidence>
<comment type="subcellular location">
    <subcellularLocation>
        <location evidence="1">Cell outer membrane</location>
    </subcellularLocation>
</comment>
<evidence type="ECO:0000256" key="5">
    <source>
        <dbReference type="SAM" id="Coils"/>
    </source>
</evidence>
<dbReference type="PANTHER" id="PTHR30329">
    <property type="entry name" value="STATOR ELEMENT OF FLAGELLAR MOTOR COMPLEX"/>
    <property type="match status" value="1"/>
</dbReference>
<dbReference type="Proteomes" id="UP001320148">
    <property type="component" value="Chromosome"/>
</dbReference>
<evidence type="ECO:0000313" key="8">
    <source>
        <dbReference type="Proteomes" id="UP001320148"/>
    </source>
</evidence>